<dbReference type="PANTHER" id="PTHR40139">
    <property type="entry name" value="PROTEIN TNT"/>
    <property type="match status" value="1"/>
</dbReference>
<dbReference type="OrthoDB" id="9836596at2759"/>
<proteinExistence type="predicted"/>
<keyword evidence="3" id="KW-1185">Reference proteome</keyword>
<dbReference type="Proteomes" id="UP000092124">
    <property type="component" value="Unassembled WGS sequence"/>
</dbReference>
<sequence>VMLPQPCAAAPEPTARNPRAPLGPTIAASMGRGLTAGLPASQQQHHRSKGCCFPDPIPIPALATSNIQRPPGSLLDKPIPLPPAIKAEKGGSSIWNAEEQNPKPSLPSLELQPLVGSGRAATIQKPLRIVYSTLGTPHSIESLKKSTQHFKPEACSISTLLSSGYAADEESSKASLDNSKRIVRLTKHLTTQVDSTQSSELGITSSPSASKTRRLNSQGQHTQQAGGEK</sequence>
<dbReference type="EMBL" id="LZPO01066367">
    <property type="protein sequence ID" value="OBS70240.1"/>
    <property type="molecule type" value="Genomic_DNA"/>
</dbReference>
<evidence type="ECO:0000313" key="3">
    <source>
        <dbReference type="Proteomes" id="UP000092124"/>
    </source>
</evidence>
<feature type="non-terminal residue" evidence="2">
    <location>
        <position position="1"/>
    </location>
</feature>
<feature type="region of interest" description="Disordered" evidence="1">
    <location>
        <begin position="191"/>
        <end position="229"/>
    </location>
</feature>
<gene>
    <name evidence="2" type="ORF">A6R68_01219</name>
</gene>
<organism evidence="2 3">
    <name type="scientific">Neotoma lepida</name>
    <name type="common">Desert woodrat</name>
    <dbReference type="NCBI Taxonomy" id="56216"/>
    <lineage>
        <taxon>Eukaryota</taxon>
        <taxon>Metazoa</taxon>
        <taxon>Chordata</taxon>
        <taxon>Craniata</taxon>
        <taxon>Vertebrata</taxon>
        <taxon>Euteleostomi</taxon>
        <taxon>Mammalia</taxon>
        <taxon>Eutheria</taxon>
        <taxon>Euarchontoglires</taxon>
        <taxon>Glires</taxon>
        <taxon>Rodentia</taxon>
        <taxon>Myomorpha</taxon>
        <taxon>Muroidea</taxon>
        <taxon>Cricetidae</taxon>
        <taxon>Neotominae</taxon>
        <taxon>Neotoma</taxon>
    </lineage>
</organism>
<dbReference type="Pfam" id="PF15765">
    <property type="entry name" value="DUF4694"/>
    <property type="match status" value="1"/>
</dbReference>
<dbReference type="AlphaFoldDB" id="A0A1A6GXB1"/>
<evidence type="ECO:0000313" key="2">
    <source>
        <dbReference type="EMBL" id="OBS70240.1"/>
    </source>
</evidence>
<accession>A0A1A6GXB1</accession>
<name>A0A1A6GXB1_NEOLE</name>
<evidence type="ECO:0000256" key="1">
    <source>
        <dbReference type="SAM" id="MobiDB-lite"/>
    </source>
</evidence>
<dbReference type="InterPro" id="IPR031520">
    <property type="entry name" value="DUF4694"/>
</dbReference>
<comment type="caution">
    <text evidence="2">The sequence shown here is derived from an EMBL/GenBank/DDBJ whole genome shotgun (WGS) entry which is preliminary data.</text>
</comment>
<feature type="region of interest" description="Disordered" evidence="1">
    <location>
        <begin position="1"/>
        <end position="30"/>
    </location>
</feature>
<protein>
    <submittedName>
        <fullName evidence="2">Uncharacterized protein</fullName>
    </submittedName>
</protein>
<dbReference type="PANTHER" id="PTHR40139:SF1">
    <property type="entry name" value="PROTEIN TNT"/>
    <property type="match status" value="1"/>
</dbReference>
<reference evidence="2 3" key="1">
    <citation type="submission" date="2016-06" db="EMBL/GenBank/DDBJ databases">
        <title>The Draft Genome Sequence and Annotation of the Desert Woodrat Neotoma lepida.</title>
        <authorList>
            <person name="Campbell M."/>
            <person name="Oakeson K.F."/>
            <person name="Yandell M."/>
            <person name="Halpert J.R."/>
            <person name="Dearing D."/>
        </authorList>
    </citation>
    <scope>NUCLEOTIDE SEQUENCE [LARGE SCALE GENOMIC DNA]</scope>
    <source>
        <strain evidence="2">417</strain>
        <tissue evidence="2">Liver</tissue>
    </source>
</reference>